<protein>
    <recommendedName>
        <fullName evidence="4">Secreted protein</fullName>
    </recommendedName>
</protein>
<gene>
    <name evidence="2" type="ORF">BDV36DRAFT_263466</name>
</gene>
<feature type="signal peptide" evidence="1">
    <location>
        <begin position="1"/>
        <end position="23"/>
    </location>
</feature>
<keyword evidence="3" id="KW-1185">Reference proteome</keyword>
<dbReference type="Proteomes" id="UP000325395">
    <property type="component" value="Unassembled WGS sequence"/>
</dbReference>
<evidence type="ECO:0000313" key="3">
    <source>
        <dbReference type="Proteomes" id="UP000325395"/>
    </source>
</evidence>
<proteinExistence type="predicted"/>
<evidence type="ECO:0008006" key="4">
    <source>
        <dbReference type="Google" id="ProtNLM"/>
    </source>
</evidence>
<organism evidence="2 3">
    <name type="scientific">Aspergillus pseudocaelatus</name>
    <dbReference type="NCBI Taxonomy" id="1825620"/>
    <lineage>
        <taxon>Eukaryota</taxon>
        <taxon>Fungi</taxon>
        <taxon>Dikarya</taxon>
        <taxon>Ascomycota</taxon>
        <taxon>Pezizomycotina</taxon>
        <taxon>Eurotiomycetes</taxon>
        <taxon>Eurotiomycetidae</taxon>
        <taxon>Eurotiales</taxon>
        <taxon>Aspergillaceae</taxon>
        <taxon>Aspergillus</taxon>
        <taxon>Aspergillus subgen. Circumdati</taxon>
    </lineage>
</organism>
<keyword evidence="1" id="KW-0732">Signal</keyword>
<feature type="chain" id="PRO_5047283345" description="Secreted protein" evidence="1">
    <location>
        <begin position="24"/>
        <end position="108"/>
    </location>
</feature>
<reference evidence="2 3" key="1">
    <citation type="submission" date="2019-04" db="EMBL/GenBank/DDBJ databases">
        <authorList>
            <consortium name="DOE Joint Genome Institute"/>
            <person name="Mondo S."/>
            <person name="Kjaerbolling I."/>
            <person name="Vesth T."/>
            <person name="Frisvad J.C."/>
            <person name="Nybo J.L."/>
            <person name="Theobald S."/>
            <person name="Kildgaard S."/>
            <person name="Isbrandt T."/>
            <person name="Kuo A."/>
            <person name="Sato A."/>
            <person name="Lyhne E.K."/>
            <person name="Kogle M.E."/>
            <person name="Wiebenga A."/>
            <person name="Kun R.S."/>
            <person name="Lubbers R.J."/>
            <person name="Makela M.R."/>
            <person name="Barry K."/>
            <person name="Chovatia M."/>
            <person name="Clum A."/>
            <person name="Daum C."/>
            <person name="Haridas S."/>
            <person name="He G."/>
            <person name="LaButti K."/>
            <person name="Lipzen A."/>
            <person name="Riley R."/>
            <person name="Salamov A."/>
            <person name="Simmons B.A."/>
            <person name="Magnuson J.K."/>
            <person name="Henrissat B."/>
            <person name="Mortensen U.H."/>
            <person name="Larsen T.O."/>
            <person name="Devries R.P."/>
            <person name="Grigoriev I.V."/>
            <person name="Machida M."/>
            <person name="Baker S.E."/>
            <person name="Andersen M.R."/>
            <person name="Cantor M.N."/>
            <person name="Hua S.X."/>
        </authorList>
    </citation>
    <scope>NUCLEOTIDE SEQUENCE [LARGE SCALE GENOMIC DNA]</scope>
    <source>
        <strain evidence="2 3">CBS 117616</strain>
    </source>
</reference>
<evidence type="ECO:0000256" key="1">
    <source>
        <dbReference type="SAM" id="SignalP"/>
    </source>
</evidence>
<name>A0ABQ6WG80_9EURO</name>
<sequence>MTRLFVTFCFQVCLAAFPRNSQACSRSCKISKKPRIILSVALFISLQLLTDDYLHEGSPYMSRRTGPRVNSIFVWAMKYHKSFYPHHVGYQDPVQIEIQSDIRYLWRV</sequence>
<dbReference type="EMBL" id="ML735772">
    <property type="protein sequence ID" value="KAE8415161.1"/>
    <property type="molecule type" value="Genomic_DNA"/>
</dbReference>
<evidence type="ECO:0000313" key="2">
    <source>
        <dbReference type="EMBL" id="KAE8415161.1"/>
    </source>
</evidence>
<accession>A0ABQ6WG80</accession>